<accession>A0A2A6C0L5</accession>
<gene>
    <name evidence="1" type="primary">WBGene00204955</name>
</gene>
<evidence type="ECO:0000313" key="1">
    <source>
        <dbReference type="EnsemblMetazoa" id="PPA32092.1"/>
    </source>
</evidence>
<accession>A0A8R1YLZ0</accession>
<keyword evidence="2" id="KW-1185">Reference proteome</keyword>
<reference evidence="1" key="2">
    <citation type="submission" date="2022-06" db="UniProtKB">
        <authorList>
            <consortium name="EnsemblMetazoa"/>
        </authorList>
    </citation>
    <scope>IDENTIFICATION</scope>
    <source>
        <strain evidence="1">PS312</strain>
    </source>
</reference>
<organism evidence="1 2">
    <name type="scientific">Pristionchus pacificus</name>
    <name type="common">Parasitic nematode worm</name>
    <dbReference type="NCBI Taxonomy" id="54126"/>
    <lineage>
        <taxon>Eukaryota</taxon>
        <taxon>Metazoa</taxon>
        <taxon>Ecdysozoa</taxon>
        <taxon>Nematoda</taxon>
        <taxon>Chromadorea</taxon>
        <taxon>Rhabditida</taxon>
        <taxon>Rhabditina</taxon>
        <taxon>Diplogasteromorpha</taxon>
        <taxon>Diplogasteroidea</taxon>
        <taxon>Neodiplogasteridae</taxon>
        <taxon>Pristionchus</taxon>
    </lineage>
</organism>
<reference evidence="2" key="1">
    <citation type="journal article" date="2008" name="Nat. Genet.">
        <title>The Pristionchus pacificus genome provides a unique perspective on nematode lifestyle and parasitism.</title>
        <authorList>
            <person name="Dieterich C."/>
            <person name="Clifton S.W."/>
            <person name="Schuster L.N."/>
            <person name="Chinwalla A."/>
            <person name="Delehaunty K."/>
            <person name="Dinkelacker I."/>
            <person name="Fulton L."/>
            <person name="Fulton R."/>
            <person name="Godfrey J."/>
            <person name="Minx P."/>
            <person name="Mitreva M."/>
            <person name="Roeseler W."/>
            <person name="Tian H."/>
            <person name="Witte H."/>
            <person name="Yang S.P."/>
            <person name="Wilson R.K."/>
            <person name="Sommer R.J."/>
        </authorList>
    </citation>
    <scope>NUCLEOTIDE SEQUENCE [LARGE SCALE GENOMIC DNA]</scope>
    <source>
        <strain evidence="2">PS312</strain>
    </source>
</reference>
<evidence type="ECO:0000313" key="2">
    <source>
        <dbReference type="Proteomes" id="UP000005239"/>
    </source>
</evidence>
<dbReference type="EnsemblMetazoa" id="PPA32092.1">
    <property type="protein sequence ID" value="PPA32092.1"/>
    <property type="gene ID" value="WBGene00204955"/>
</dbReference>
<sequence length="169" mass="18796">MQSLFPYQPQPLFRQPGNGPATWDRYYPADPTAFAHKEPETASVSSGLAAGITIAIFFLVFIFTFGCRIYSEYVDRGGHGSSSSRSNDFVSRTSDYGIDGFRLLDLRRTEQAPASLRDRHPNAGHAVRPSASLHRYCRGEQLRASGLRDLHAPSLFLQLCPPEPRKPPS</sequence>
<dbReference type="AlphaFoldDB" id="A0A2A6C0L5"/>
<name>A0A2A6C0L5_PRIPA</name>
<dbReference type="Proteomes" id="UP000005239">
    <property type="component" value="Unassembled WGS sequence"/>
</dbReference>
<protein>
    <submittedName>
        <fullName evidence="1">Uncharacterized protein</fullName>
    </submittedName>
</protein>
<dbReference type="OrthoDB" id="5792559at2759"/>
<proteinExistence type="predicted"/>